<evidence type="ECO:0000313" key="3">
    <source>
        <dbReference type="Proteomes" id="UP001205105"/>
    </source>
</evidence>
<feature type="region of interest" description="Disordered" evidence="1">
    <location>
        <begin position="1"/>
        <end position="24"/>
    </location>
</feature>
<comment type="caution">
    <text evidence="2">The sequence shown here is derived from an EMBL/GenBank/DDBJ whole genome shotgun (WGS) entry which is preliminary data.</text>
</comment>
<organism evidence="2 3">
    <name type="scientific">Chlorella ohadii</name>
    <dbReference type="NCBI Taxonomy" id="2649997"/>
    <lineage>
        <taxon>Eukaryota</taxon>
        <taxon>Viridiplantae</taxon>
        <taxon>Chlorophyta</taxon>
        <taxon>core chlorophytes</taxon>
        <taxon>Trebouxiophyceae</taxon>
        <taxon>Chlorellales</taxon>
        <taxon>Chlorellaceae</taxon>
        <taxon>Chlorella clade</taxon>
        <taxon>Chlorella</taxon>
    </lineage>
</organism>
<evidence type="ECO:0000256" key="1">
    <source>
        <dbReference type="SAM" id="MobiDB-lite"/>
    </source>
</evidence>
<keyword evidence="3" id="KW-1185">Reference proteome</keyword>
<feature type="region of interest" description="Disordered" evidence="1">
    <location>
        <begin position="38"/>
        <end position="87"/>
    </location>
</feature>
<dbReference type="Proteomes" id="UP001205105">
    <property type="component" value="Unassembled WGS sequence"/>
</dbReference>
<accession>A0AAD5DT77</accession>
<name>A0AAD5DT77_9CHLO</name>
<sequence length="436" mass="47399">MLQLAWRPQGTPRPPPIGSLRHPCGLRQPARWRLVPHSQHGLRSGQSGGEDQHSTQPGGGDEQHSGGCEGQQSGQLRPDLDGGEGQSAVHISLPWGQYFTSVYDELQQLKEQCSLLGDTATLPRLERSQRHLESIFKAVVAAKTEEQWLRERGDWSPGPAPVQTTIYERLDELAAAVGLPHDEHAMDRLVEALAFEHQAAHALRRLLSATILRVFAKRNRREGLAAVHRWRELPAYPASEGEWQAERRRVSEVMWHLRPGSELHRAAALLLSYCKAAEADAAAAPHGQQSAVLALLASGGQQPGEPAASGRAWPATMTLALALTGSLGRELVSAVEPKCPCADYPEGALVVRTTRLTPKSGLRSAKRKSMRTFKLAAWMHAVLGVPLPPLVGRICVPRCEERVAEFRLVRGGSPVRAAGIPGVLGAVTADFEAYSI</sequence>
<reference evidence="2" key="1">
    <citation type="submission" date="2020-11" db="EMBL/GenBank/DDBJ databases">
        <title>Chlorella ohadii genome sequencing and assembly.</title>
        <authorList>
            <person name="Murik O."/>
            <person name="Treves H."/>
            <person name="Kedem I."/>
            <person name="Shotland Y."/>
            <person name="Kaplan A."/>
        </authorList>
    </citation>
    <scope>NUCLEOTIDE SEQUENCE</scope>
    <source>
        <strain evidence="2">1</strain>
    </source>
</reference>
<protein>
    <submittedName>
        <fullName evidence="2">Uncharacterized protein</fullName>
    </submittedName>
</protein>
<evidence type="ECO:0000313" key="2">
    <source>
        <dbReference type="EMBL" id="KAI7839984.1"/>
    </source>
</evidence>
<dbReference type="EMBL" id="JADXDR010000088">
    <property type="protein sequence ID" value="KAI7839984.1"/>
    <property type="molecule type" value="Genomic_DNA"/>
</dbReference>
<dbReference type="AlphaFoldDB" id="A0AAD5DT77"/>
<gene>
    <name evidence="2" type="ORF">COHA_006305</name>
</gene>
<proteinExistence type="predicted"/>